<proteinExistence type="predicted"/>
<keyword evidence="3" id="KW-0804">Transcription</keyword>
<dbReference type="GO" id="GO:0003700">
    <property type="term" value="F:DNA-binding transcription factor activity"/>
    <property type="evidence" value="ECO:0007669"/>
    <property type="project" value="TreeGrafter"/>
</dbReference>
<evidence type="ECO:0000313" key="7">
    <source>
        <dbReference type="Proteomes" id="UP000290365"/>
    </source>
</evidence>
<keyword evidence="7" id="KW-1185">Reference proteome</keyword>
<dbReference type="InterPro" id="IPR023772">
    <property type="entry name" value="DNA-bd_HTH_TetR-type_CS"/>
</dbReference>
<dbReference type="OrthoDB" id="9809994at2"/>
<dbReference type="Gene3D" id="1.10.10.60">
    <property type="entry name" value="Homeodomain-like"/>
    <property type="match status" value="1"/>
</dbReference>
<reference evidence="6 7" key="1">
    <citation type="submission" date="2019-01" db="EMBL/GenBank/DDBJ databases">
        <title>Ktedonosporobacter rubrisoli SCAWS-G2.</title>
        <authorList>
            <person name="Huang Y."/>
            <person name="Yan B."/>
        </authorList>
    </citation>
    <scope>NUCLEOTIDE SEQUENCE [LARGE SCALE GENOMIC DNA]</scope>
    <source>
        <strain evidence="6 7">SCAWS-G2</strain>
    </source>
</reference>
<dbReference type="PROSITE" id="PS50977">
    <property type="entry name" value="HTH_TETR_2"/>
    <property type="match status" value="1"/>
</dbReference>
<dbReference type="Gene3D" id="1.10.357.10">
    <property type="entry name" value="Tetracycline Repressor, domain 2"/>
    <property type="match status" value="1"/>
</dbReference>
<evidence type="ECO:0000256" key="1">
    <source>
        <dbReference type="ARBA" id="ARBA00023015"/>
    </source>
</evidence>
<dbReference type="FunFam" id="1.10.10.60:FF:000141">
    <property type="entry name" value="TetR family transcriptional regulator"/>
    <property type="match status" value="1"/>
</dbReference>
<dbReference type="PRINTS" id="PR00455">
    <property type="entry name" value="HTHTETR"/>
</dbReference>
<dbReference type="InterPro" id="IPR050109">
    <property type="entry name" value="HTH-type_TetR-like_transc_reg"/>
</dbReference>
<dbReference type="InterPro" id="IPR009057">
    <property type="entry name" value="Homeodomain-like_sf"/>
</dbReference>
<dbReference type="InterPro" id="IPR001647">
    <property type="entry name" value="HTH_TetR"/>
</dbReference>
<keyword evidence="2 4" id="KW-0238">DNA-binding</keyword>
<dbReference type="EMBL" id="CP035758">
    <property type="protein sequence ID" value="QBD79614.1"/>
    <property type="molecule type" value="Genomic_DNA"/>
</dbReference>
<dbReference type="KEGG" id="kbs:EPA93_28005"/>
<sequence>MEAETPRRSLREKQRQERAELILKAAEEVLVEKGYHEMSMEEVALKVGIAKGTVYLHFASKEDLVFALFERELATSLKVIDKILASTATARDKLERILIELYKGFLGKRIQLLVALYTGLEGQKVLAAKHERVAGFWKQLSARITSLLEEGKAAGEITSAIPIPVLRSTFFSLLSPRGFKQLIVEEQMTPDEVASYLARIYFQGVSAT</sequence>
<dbReference type="SUPFAM" id="SSF48498">
    <property type="entry name" value="Tetracyclin repressor-like, C-terminal domain"/>
    <property type="match status" value="1"/>
</dbReference>
<dbReference type="Pfam" id="PF00440">
    <property type="entry name" value="TetR_N"/>
    <property type="match status" value="1"/>
</dbReference>
<feature type="DNA-binding region" description="H-T-H motif" evidence="4">
    <location>
        <begin position="39"/>
        <end position="58"/>
    </location>
</feature>
<name>A0A4P6JVQ0_KTERU</name>
<dbReference type="PANTHER" id="PTHR30055">
    <property type="entry name" value="HTH-TYPE TRANSCRIPTIONAL REGULATOR RUTR"/>
    <property type="match status" value="1"/>
</dbReference>
<evidence type="ECO:0000256" key="2">
    <source>
        <dbReference type="ARBA" id="ARBA00023125"/>
    </source>
</evidence>
<evidence type="ECO:0000313" key="6">
    <source>
        <dbReference type="EMBL" id="QBD79614.1"/>
    </source>
</evidence>
<evidence type="ECO:0000256" key="3">
    <source>
        <dbReference type="ARBA" id="ARBA00023163"/>
    </source>
</evidence>
<dbReference type="GO" id="GO:0000976">
    <property type="term" value="F:transcription cis-regulatory region binding"/>
    <property type="evidence" value="ECO:0007669"/>
    <property type="project" value="TreeGrafter"/>
</dbReference>
<dbReference type="PANTHER" id="PTHR30055:SF234">
    <property type="entry name" value="HTH-TYPE TRANSCRIPTIONAL REGULATOR BETI"/>
    <property type="match status" value="1"/>
</dbReference>
<dbReference type="InterPro" id="IPR036271">
    <property type="entry name" value="Tet_transcr_reg_TetR-rel_C_sf"/>
</dbReference>
<dbReference type="GO" id="GO:0045892">
    <property type="term" value="P:negative regulation of DNA-templated transcription"/>
    <property type="evidence" value="ECO:0007669"/>
    <property type="project" value="UniProtKB-ARBA"/>
</dbReference>
<accession>A0A4P6JVQ0</accession>
<organism evidence="6 7">
    <name type="scientific">Ktedonosporobacter rubrisoli</name>
    <dbReference type="NCBI Taxonomy" id="2509675"/>
    <lineage>
        <taxon>Bacteria</taxon>
        <taxon>Bacillati</taxon>
        <taxon>Chloroflexota</taxon>
        <taxon>Ktedonobacteria</taxon>
        <taxon>Ktedonobacterales</taxon>
        <taxon>Ktedonosporobacteraceae</taxon>
        <taxon>Ktedonosporobacter</taxon>
    </lineage>
</organism>
<feature type="domain" description="HTH tetR-type" evidence="5">
    <location>
        <begin position="16"/>
        <end position="76"/>
    </location>
</feature>
<evidence type="ECO:0000259" key="5">
    <source>
        <dbReference type="PROSITE" id="PS50977"/>
    </source>
</evidence>
<gene>
    <name evidence="6" type="ORF">EPA93_28005</name>
</gene>
<dbReference type="SUPFAM" id="SSF46689">
    <property type="entry name" value="Homeodomain-like"/>
    <property type="match status" value="1"/>
</dbReference>
<dbReference type="Proteomes" id="UP000290365">
    <property type="component" value="Chromosome"/>
</dbReference>
<dbReference type="RefSeq" id="WP_129890680.1">
    <property type="nucleotide sequence ID" value="NZ_CP035758.1"/>
</dbReference>
<dbReference type="PROSITE" id="PS01081">
    <property type="entry name" value="HTH_TETR_1"/>
    <property type="match status" value="1"/>
</dbReference>
<protein>
    <submittedName>
        <fullName evidence="6">TetR/AcrR family transcriptional regulator</fullName>
    </submittedName>
</protein>
<evidence type="ECO:0000256" key="4">
    <source>
        <dbReference type="PROSITE-ProRule" id="PRU00335"/>
    </source>
</evidence>
<dbReference type="AlphaFoldDB" id="A0A4P6JVQ0"/>
<keyword evidence="1" id="KW-0805">Transcription regulation</keyword>